<dbReference type="PANTHER" id="PTHR11108:SF1">
    <property type="entry name" value="FERROCHELATASE, MITOCHONDRIAL"/>
    <property type="match status" value="1"/>
</dbReference>
<dbReference type="Proteomes" id="UP000321595">
    <property type="component" value="Chromosome"/>
</dbReference>
<dbReference type="HAMAP" id="MF_00323">
    <property type="entry name" value="Ferrochelatase"/>
    <property type="match status" value="1"/>
</dbReference>
<dbReference type="PANTHER" id="PTHR11108">
    <property type="entry name" value="FERROCHELATASE"/>
    <property type="match status" value="1"/>
</dbReference>
<dbReference type="EMBL" id="CP042467">
    <property type="protein sequence ID" value="QED25832.1"/>
    <property type="molecule type" value="Genomic_DNA"/>
</dbReference>
<evidence type="ECO:0000313" key="9">
    <source>
        <dbReference type="Proteomes" id="UP000321595"/>
    </source>
</evidence>
<evidence type="ECO:0000256" key="5">
    <source>
        <dbReference type="ARBA" id="ARBA00024536"/>
    </source>
</evidence>
<keyword evidence="6" id="KW-0479">Metal-binding</keyword>
<dbReference type="InterPro" id="IPR001015">
    <property type="entry name" value="Ferrochelatase"/>
</dbReference>
<dbReference type="AlphaFoldDB" id="A0A5B8XJ86"/>
<comment type="subcellular location">
    <subcellularLocation>
        <location evidence="6">Cytoplasm</location>
    </subcellularLocation>
</comment>
<feature type="binding site" evidence="6">
    <location>
        <position position="189"/>
    </location>
    <ligand>
        <name>Fe(2+)</name>
        <dbReference type="ChEBI" id="CHEBI:29033"/>
    </ligand>
</feature>
<accession>A0A5B8XJ86</accession>
<dbReference type="RefSeq" id="WP_146956750.1">
    <property type="nucleotide sequence ID" value="NZ_CP042467.1"/>
</dbReference>
<name>A0A5B8XJ86_9DELT</name>
<keyword evidence="2 6" id="KW-0350">Heme biosynthesis</keyword>
<keyword evidence="6" id="KW-0963">Cytoplasm</keyword>
<evidence type="ECO:0000256" key="6">
    <source>
        <dbReference type="HAMAP-Rule" id="MF_00323"/>
    </source>
</evidence>
<comment type="similarity">
    <text evidence="6 7">Belongs to the ferrochelatase family.</text>
</comment>
<dbReference type="GO" id="GO:0005737">
    <property type="term" value="C:cytoplasm"/>
    <property type="evidence" value="ECO:0007669"/>
    <property type="project" value="UniProtKB-SubCell"/>
</dbReference>
<dbReference type="Pfam" id="PF00762">
    <property type="entry name" value="Ferrochelatase"/>
    <property type="match status" value="1"/>
</dbReference>
<dbReference type="EC" id="4.98.1.1" evidence="6"/>
<keyword evidence="4 6" id="KW-0627">Porphyrin biosynthesis</keyword>
<dbReference type="KEGG" id="bbae:FRD01_00845"/>
<keyword evidence="9" id="KW-1185">Reference proteome</keyword>
<dbReference type="UniPathway" id="UPA00252">
    <property type="reaction ID" value="UER00325"/>
</dbReference>
<comment type="catalytic activity">
    <reaction evidence="5">
        <text>Fe-coproporphyrin III + 2 H(+) = coproporphyrin III + Fe(2+)</text>
        <dbReference type="Rhea" id="RHEA:49572"/>
        <dbReference type="ChEBI" id="CHEBI:15378"/>
        <dbReference type="ChEBI" id="CHEBI:29033"/>
        <dbReference type="ChEBI" id="CHEBI:68438"/>
        <dbReference type="ChEBI" id="CHEBI:131725"/>
        <dbReference type="EC" id="4.99.1.9"/>
    </reaction>
    <physiologicalReaction direction="right-to-left" evidence="5">
        <dbReference type="Rhea" id="RHEA:49574"/>
    </physiologicalReaction>
</comment>
<evidence type="ECO:0000256" key="2">
    <source>
        <dbReference type="ARBA" id="ARBA00023133"/>
    </source>
</evidence>
<dbReference type="InterPro" id="IPR033659">
    <property type="entry name" value="Ferrochelatase_N"/>
</dbReference>
<reference evidence="8 9" key="1">
    <citation type="submission" date="2019-08" db="EMBL/GenBank/DDBJ databases">
        <authorList>
            <person name="Liang Q."/>
        </authorList>
    </citation>
    <scope>NUCLEOTIDE SEQUENCE [LARGE SCALE GENOMIC DNA]</scope>
    <source>
        <strain evidence="8 9">V1718</strain>
    </source>
</reference>
<gene>
    <name evidence="6" type="primary">hemH</name>
    <name evidence="8" type="ORF">FRD01_00845</name>
</gene>
<dbReference type="GO" id="GO:0004325">
    <property type="term" value="F:ferrochelatase activity"/>
    <property type="evidence" value="ECO:0007669"/>
    <property type="project" value="UniProtKB-UniRule"/>
</dbReference>
<keyword evidence="1 6" id="KW-0408">Iron</keyword>
<evidence type="ECO:0000256" key="3">
    <source>
        <dbReference type="ARBA" id="ARBA00023239"/>
    </source>
</evidence>
<evidence type="ECO:0000313" key="8">
    <source>
        <dbReference type="EMBL" id="QED25832.1"/>
    </source>
</evidence>
<dbReference type="InterPro" id="IPR033644">
    <property type="entry name" value="Ferrochelatase_C"/>
</dbReference>
<sequence>MKADGVLLVNLGSPDSTDVPDVRRYLREFLSDDRVLDAPKLIQQAVLNLTILPFRPKKTAEAYSTIWTDEGSPLIISTEEIAQKLRERLDIPVEIGMRYGNPSSEQGVMKLLAKGVRRIFLIPLYPHYAMSSYETAVVKVQEVVAKVAPDVDLVVQPPFFNDPRYVDALVKHTQPFLEEDYDLLLFSYHGIPERHLRKSDPSHAYCLADPRCCEKTHPAHATCYRAQVFATSRLFAERAGIPREKWHLTFQSRLGRDPWLKPYTDMELEAFPSRGFKRIVVMCPAFISDCLETLEEIAEEGKECFIEAGGLDFRYAPCLNDSDAFIDVLEGFVGDFREGVLESA</sequence>
<comment type="function">
    <text evidence="6">Catalyzes the ferrous insertion into protoporphyrin IX.</text>
</comment>
<dbReference type="GO" id="GO:0046872">
    <property type="term" value="F:metal ion binding"/>
    <property type="evidence" value="ECO:0007669"/>
    <property type="project" value="UniProtKB-KW"/>
</dbReference>
<comment type="pathway">
    <text evidence="6">Porphyrin-containing compound metabolism; protoheme biosynthesis; protoheme from protoporphyrin-IX: step 1/1.</text>
</comment>
<keyword evidence="3 6" id="KW-0456">Lyase</keyword>
<evidence type="ECO:0000256" key="7">
    <source>
        <dbReference type="RuleBase" id="RU004185"/>
    </source>
</evidence>
<dbReference type="CDD" id="cd00419">
    <property type="entry name" value="Ferrochelatase_C"/>
    <property type="match status" value="1"/>
</dbReference>
<comment type="catalytic activity">
    <reaction evidence="6">
        <text>heme b + 2 H(+) = protoporphyrin IX + Fe(2+)</text>
        <dbReference type="Rhea" id="RHEA:22584"/>
        <dbReference type="ChEBI" id="CHEBI:15378"/>
        <dbReference type="ChEBI" id="CHEBI:29033"/>
        <dbReference type="ChEBI" id="CHEBI:57306"/>
        <dbReference type="ChEBI" id="CHEBI:60344"/>
        <dbReference type="EC" id="4.98.1.1"/>
    </reaction>
</comment>
<organism evidence="8 9">
    <name type="scientific">Microvenator marinus</name>
    <dbReference type="NCBI Taxonomy" id="2600177"/>
    <lineage>
        <taxon>Bacteria</taxon>
        <taxon>Deltaproteobacteria</taxon>
        <taxon>Bradymonadales</taxon>
        <taxon>Microvenatoraceae</taxon>
        <taxon>Microvenator</taxon>
    </lineage>
</organism>
<evidence type="ECO:0000256" key="1">
    <source>
        <dbReference type="ARBA" id="ARBA00023004"/>
    </source>
</evidence>
<feature type="binding site" evidence="6">
    <location>
        <position position="292"/>
    </location>
    <ligand>
        <name>Fe(2+)</name>
        <dbReference type="ChEBI" id="CHEBI:29033"/>
    </ligand>
</feature>
<dbReference type="CDD" id="cd03411">
    <property type="entry name" value="Ferrochelatase_N"/>
    <property type="match status" value="1"/>
</dbReference>
<protein>
    <recommendedName>
        <fullName evidence="6">Ferrochelatase</fullName>
        <ecNumber evidence="6">4.98.1.1</ecNumber>
    </recommendedName>
    <alternativeName>
        <fullName evidence="6">Heme synthase</fullName>
    </alternativeName>
    <alternativeName>
        <fullName evidence="6">Protoheme ferro-lyase</fullName>
    </alternativeName>
</protein>
<dbReference type="SUPFAM" id="SSF53800">
    <property type="entry name" value="Chelatase"/>
    <property type="match status" value="1"/>
</dbReference>
<evidence type="ECO:0000256" key="4">
    <source>
        <dbReference type="ARBA" id="ARBA00023244"/>
    </source>
</evidence>
<dbReference type="GO" id="GO:0006783">
    <property type="term" value="P:heme biosynthetic process"/>
    <property type="evidence" value="ECO:0007669"/>
    <property type="project" value="UniProtKB-UniRule"/>
</dbReference>
<dbReference type="Gene3D" id="3.40.50.1400">
    <property type="match status" value="2"/>
</dbReference>
<dbReference type="OrthoDB" id="9809741at2"/>
<dbReference type="NCBIfam" id="TIGR00109">
    <property type="entry name" value="hemH"/>
    <property type="match status" value="1"/>
</dbReference>
<proteinExistence type="inferred from homology"/>